<dbReference type="InterPro" id="IPR011008">
    <property type="entry name" value="Dimeric_a/b-barrel"/>
</dbReference>
<dbReference type="Gene3D" id="3.30.70.100">
    <property type="match status" value="1"/>
</dbReference>
<gene>
    <name evidence="2" type="ORF">VSX56_04980</name>
</gene>
<dbReference type="SUPFAM" id="SSF54909">
    <property type="entry name" value="Dimeric alpha+beta barrel"/>
    <property type="match status" value="1"/>
</dbReference>
<dbReference type="EMBL" id="JAYWLC010000003">
    <property type="protein sequence ID" value="MER5171124.1"/>
    <property type="molecule type" value="Genomic_DNA"/>
</dbReference>
<proteinExistence type="predicted"/>
<protein>
    <submittedName>
        <fullName evidence="2">EthD domain-containing protein</fullName>
    </submittedName>
</protein>
<name>A0ABV1SE00_9RHOB</name>
<evidence type="ECO:0000259" key="1">
    <source>
        <dbReference type="Pfam" id="PF07110"/>
    </source>
</evidence>
<dbReference type="InterPro" id="IPR009799">
    <property type="entry name" value="EthD_dom"/>
</dbReference>
<keyword evidence="3" id="KW-1185">Reference proteome</keyword>
<accession>A0ABV1SE00</accession>
<dbReference type="RefSeq" id="WP_349295380.1">
    <property type="nucleotide sequence ID" value="NZ_JAYWLC010000003.1"/>
</dbReference>
<evidence type="ECO:0000313" key="3">
    <source>
        <dbReference type="Proteomes" id="UP001438953"/>
    </source>
</evidence>
<sequence length="114" mass="12981">MYTVAFIMKRKPGMSLEDFLAYYRDRHGPRMVELIKDKGLISYEHFPVAPQDKGRYLAEGGPAYDAVSVYSFATEAQAEECWDLPEVIEDSAAFIDLDAMVTLPTNRRTVFMFG</sequence>
<comment type="caution">
    <text evidence="2">The sequence shown here is derived from an EMBL/GenBank/DDBJ whole genome shotgun (WGS) entry which is preliminary data.</text>
</comment>
<organism evidence="2 3">
    <name type="scientific">Thioclava kandeliae</name>
    <dbReference type="NCBI Taxonomy" id="3070818"/>
    <lineage>
        <taxon>Bacteria</taxon>
        <taxon>Pseudomonadati</taxon>
        <taxon>Pseudomonadota</taxon>
        <taxon>Alphaproteobacteria</taxon>
        <taxon>Rhodobacterales</taxon>
        <taxon>Paracoccaceae</taxon>
        <taxon>Thioclava</taxon>
    </lineage>
</organism>
<reference evidence="2 3" key="2">
    <citation type="submission" date="2024-06" db="EMBL/GenBank/DDBJ databases">
        <title>Thioclava kandeliae sp. nov. from a rhizosphere soil sample of Kandelia candel in a mangrove.</title>
        <authorList>
            <person name="Mu T."/>
        </authorList>
    </citation>
    <scope>NUCLEOTIDE SEQUENCE [LARGE SCALE GENOMIC DNA]</scope>
    <source>
        <strain evidence="2 3">CPCC 100088</strain>
    </source>
</reference>
<feature type="domain" description="EthD" evidence="1">
    <location>
        <begin position="11"/>
        <end position="97"/>
    </location>
</feature>
<dbReference type="Proteomes" id="UP001438953">
    <property type="component" value="Unassembled WGS sequence"/>
</dbReference>
<evidence type="ECO:0000313" key="2">
    <source>
        <dbReference type="EMBL" id="MER5171124.1"/>
    </source>
</evidence>
<reference evidence="2 3" key="1">
    <citation type="submission" date="2024-01" db="EMBL/GenBank/DDBJ databases">
        <authorList>
            <person name="Deng Y."/>
            <person name="Su J."/>
        </authorList>
    </citation>
    <scope>NUCLEOTIDE SEQUENCE [LARGE SCALE GENOMIC DNA]</scope>
    <source>
        <strain evidence="2 3">CPCC 100088</strain>
    </source>
</reference>
<dbReference type="Pfam" id="PF07110">
    <property type="entry name" value="EthD"/>
    <property type="match status" value="1"/>
</dbReference>